<dbReference type="EC" id="2.7.13.3" evidence="2"/>
<dbReference type="SMART" id="SM00387">
    <property type="entry name" value="HATPase_c"/>
    <property type="match status" value="1"/>
</dbReference>
<evidence type="ECO:0000256" key="8">
    <source>
        <dbReference type="ARBA" id="ARBA00023012"/>
    </source>
</evidence>
<dbReference type="GO" id="GO:0005524">
    <property type="term" value="F:ATP binding"/>
    <property type="evidence" value="ECO:0007669"/>
    <property type="project" value="UniProtKB-KW"/>
</dbReference>
<keyword evidence="12" id="KW-1185">Reference proteome</keyword>
<feature type="transmembrane region" description="Helical" evidence="9">
    <location>
        <begin position="12"/>
        <end position="33"/>
    </location>
</feature>
<feature type="domain" description="Histidine kinase" evidence="10">
    <location>
        <begin position="176"/>
        <end position="390"/>
    </location>
</feature>
<dbReference type="InterPro" id="IPR036097">
    <property type="entry name" value="HisK_dim/P_sf"/>
</dbReference>
<feature type="transmembrane region" description="Helical" evidence="9">
    <location>
        <begin position="45"/>
        <end position="62"/>
    </location>
</feature>
<evidence type="ECO:0000256" key="3">
    <source>
        <dbReference type="ARBA" id="ARBA00022553"/>
    </source>
</evidence>
<reference evidence="11 12" key="1">
    <citation type="submission" date="2016-10" db="EMBL/GenBank/DDBJ databases">
        <authorList>
            <person name="de Groot N.N."/>
        </authorList>
    </citation>
    <scope>NUCLEOTIDE SEQUENCE [LARGE SCALE GENOMIC DNA]</scope>
    <source>
        <strain evidence="11 12">DSM 25186</strain>
    </source>
</reference>
<keyword evidence="9" id="KW-0472">Membrane</keyword>
<organism evidence="11 12">
    <name type="scientific">Catalinimonas alkaloidigena</name>
    <dbReference type="NCBI Taxonomy" id="1075417"/>
    <lineage>
        <taxon>Bacteria</taxon>
        <taxon>Pseudomonadati</taxon>
        <taxon>Bacteroidota</taxon>
        <taxon>Cytophagia</taxon>
        <taxon>Cytophagales</taxon>
        <taxon>Catalimonadaceae</taxon>
        <taxon>Catalinimonas</taxon>
    </lineage>
</organism>
<dbReference type="Gene3D" id="3.30.565.10">
    <property type="entry name" value="Histidine kinase-like ATPase, C-terminal domain"/>
    <property type="match status" value="1"/>
</dbReference>
<evidence type="ECO:0000256" key="4">
    <source>
        <dbReference type="ARBA" id="ARBA00022679"/>
    </source>
</evidence>
<keyword evidence="3" id="KW-0597">Phosphoprotein</keyword>
<feature type="transmembrane region" description="Helical" evidence="9">
    <location>
        <begin position="92"/>
        <end position="110"/>
    </location>
</feature>
<evidence type="ECO:0000256" key="5">
    <source>
        <dbReference type="ARBA" id="ARBA00022741"/>
    </source>
</evidence>
<evidence type="ECO:0000256" key="9">
    <source>
        <dbReference type="SAM" id="Phobius"/>
    </source>
</evidence>
<evidence type="ECO:0000313" key="12">
    <source>
        <dbReference type="Proteomes" id="UP000198510"/>
    </source>
</evidence>
<protein>
    <recommendedName>
        <fullName evidence="2">histidine kinase</fullName>
        <ecNumber evidence="2">2.7.13.3</ecNumber>
    </recommendedName>
</protein>
<keyword evidence="9" id="KW-0812">Transmembrane</keyword>
<feature type="transmembrane region" description="Helical" evidence="9">
    <location>
        <begin position="68"/>
        <end position="85"/>
    </location>
</feature>
<keyword evidence="7" id="KW-0067">ATP-binding</keyword>
<keyword evidence="5" id="KW-0547">Nucleotide-binding</keyword>
<evidence type="ECO:0000256" key="2">
    <source>
        <dbReference type="ARBA" id="ARBA00012438"/>
    </source>
</evidence>
<evidence type="ECO:0000256" key="1">
    <source>
        <dbReference type="ARBA" id="ARBA00000085"/>
    </source>
</evidence>
<keyword evidence="9" id="KW-1133">Transmembrane helix</keyword>
<dbReference type="InterPro" id="IPR004358">
    <property type="entry name" value="Sig_transdc_His_kin-like_C"/>
</dbReference>
<dbReference type="STRING" id="1075417.SAMN05421823_10615"/>
<dbReference type="Gene3D" id="1.10.287.130">
    <property type="match status" value="1"/>
</dbReference>
<dbReference type="PROSITE" id="PS50109">
    <property type="entry name" value="HIS_KIN"/>
    <property type="match status" value="1"/>
</dbReference>
<dbReference type="GO" id="GO:0007234">
    <property type="term" value="P:osmosensory signaling via phosphorelay pathway"/>
    <property type="evidence" value="ECO:0007669"/>
    <property type="project" value="TreeGrafter"/>
</dbReference>
<evidence type="ECO:0000259" key="10">
    <source>
        <dbReference type="PROSITE" id="PS50109"/>
    </source>
</evidence>
<dbReference type="Proteomes" id="UP000198510">
    <property type="component" value="Unassembled WGS sequence"/>
</dbReference>
<keyword evidence="4" id="KW-0808">Transferase</keyword>
<dbReference type="EMBL" id="FNFO01000006">
    <property type="protein sequence ID" value="SDL43450.1"/>
    <property type="molecule type" value="Genomic_DNA"/>
</dbReference>
<dbReference type="GO" id="GO:0000156">
    <property type="term" value="F:phosphorelay response regulator activity"/>
    <property type="evidence" value="ECO:0007669"/>
    <property type="project" value="TreeGrafter"/>
</dbReference>
<dbReference type="PANTHER" id="PTHR42878">
    <property type="entry name" value="TWO-COMPONENT HISTIDINE KINASE"/>
    <property type="match status" value="1"/>
</dbReference>
<gene>
    <name evidence="11" type="ORF">SAMN05421823_10615</name>
</gene>
<dbReference type="SUPFAM" id="SSF55874">
    <property type="entry name" value="ATPase domain of HSP90 chaperone/DNA topoisomerase II/histidine kinase"/>
    <property type="match status" value="1"/>
</dbReference>
<sequence>MLALAPLNFYMGLNEVSVVMGASGVAFLLFYYLHRFRGVKVYHTAWFRVFLLSFLIVGWFWSGGLLGSTPLGVIAVLVIYVTLVGRKEHLPFVGLMMGSVVVLTVLEFLHPEWVTPYNTEELHKIDQATVLLLCMTFTGIATGMLKYYYDAEQNALRLRNEQLKKANEELDRFVYSASHDLRAPITSMMGLVQLLKLESDPQKIRECLLLKEKSLMKIDGVIKEIVEYSRNNRSELIVEPIDVRQEVAQVLERLHHKEFDEAQPSILLDMPHDLPKVHIDRQRLLLVLNCLVSNALRFYDPNRAYSWVRIRAYPEDKGMSLQVIDNGIGIAPEHLGSIFDMFYRAHTKNAGAGLGLYIAREAVQKVGGHISATSTPGETTVFTVWLPDLAQVPNAVPTLHPVSVAWEAGR</sequence>
<comment type="catalytic activity">
    <reaction evidence="1">
        <text>ATP + protein L-histidine = ADP + protein N-phospho-L-histidine.</text>
        <dbReference type="EC" id="2.7.13.3"/>
    </reaction>
</comment>
<dbReference type="Pfam" id="PF02518">
    <property type="entry name" value="HATPase_c"/>
    <property type="match status" value="1"/>
</dbReference>
<dbReference type="CDD" id="cd00075">
    <property type="entry name" value="HATPase"/>
    <property type="match status" value="1"/>
</dbReference>
<keyword evidence="8" id="KW-0902">Two-component regulatory system</keyword>
<dbReference type="SUPFAM" id="SSF47384">
    <property type="entry name" value="Homodimeric domain of signal transducing histidine kinase"/>
    <property type="match status" value="1"/>
</dbReference>
<proteinExistence type="predicted"/>
<dbReference type="InterPro" id="IPR036890">
    <property type="entry name" value="HATPase_C_sf"/>
</dbReference>
<dbReference type="GO" id="GO:0000155">
    <property type="term" value="F:phosphorelay sensor kinase activity"/>
    <property type="evidence" value="ECO:0007669"/>
    <property type="project" value="InterPro"/>
</dbReference>
<dbReference type="PANTHER" id="PTHR42878:SF7">
    <property type="entry name" value="SENSOR HISTIDINE KINASE GLRK"/>
    <property type="match status" value="1"/>
</dbReference>
<dbReference type="CDD" id="cd00082">
    <property type="entry name" value="HisKA"/>
    <property type="match status" value="1"/>
</dbReference>
<evidence type="ECO:0000256" key="6">
    <source>
        <dbReference type="ARBA" id="ARBA00022777"/>
    </source>
</evidence>
<dbReference type="Pfam" id="PF00512">
    <property type="entry name" value="HisKA"/>
    <property type="match status" value="1"/>
</dbReference>
<dbReference type="PRINTS" id="PR00344">
    <property type="entry name" value="BCTRLSENSOR"/>
</dbReference>
<dbReference type="InterPro" id="IPR005467">
    <property type="entry name" value="His_kinase_dom"/>
</dbReference>
<dbReference type="InterPro" id="IPR003661">
    <property type="entry name" value="HisK_dim/P_dom"/>
</dbReference>
<dbReference type="SMART" id="SM00388">
    <property type="entry name" value="HisKA"/>
    <property type="match status" value="1"/>
</dbReference>
<name>A0A1G9K0K3_9BACT</name>
<dbReference type="InterPro" id="IPR050351">
    <property type="entry name" value="BphY/WalK/GraS-like"/>
</dbReference>
<dbReference type="GO" id="GO:0030295">
    <property type="term" value="F:protein kinase activator activity"/>
    <property type="evidence" value="ECO:0007669"/>
    <property type="project" value="TreeGrafter"/>
</dbReference>
<feature type="transmembrane region" description="Helical" evidence="9">
    <location>
        <begin position="130"/>
        <end position="149"/>
    </location>
</feature>
<accession>A0A1G9K0K3</accession>
<dbReference type="AlphaFoldDB" id="A0A1G9K0K3"/>
<keyword evidence="6 11" id="KW-0418">Kinase</keyword>
<dbReference type="InterPro" id="IPR003594">
    <property type="entry name" value="HATPase_dom"/>
</dbReference>
<evidence type="ECO:0000313" key="11">
    <source>
        <dbReference type="EMBL" id="SDL43450.1"/>
    </source>
</evidence>
<evidence type="ECO:0000256" key="7">
    <source>
        <dbReference type="ARBA" id="ARBA00022840"/>
    </source>
</evidence>